<name>A0A8H6J737_9PEZI</name>
<organism evidence="2 3">
    <name type="scientific">Colletotrichum sojae</name>
    <dbReference type="NCBI Taxonomy" id="2175907"/>
    <lineage>
        <taxon>Eukaryota</taxon>
        <taxon>Fungi</taxon>
        <taxon>Dikarya</taxon>
        <taxon>Ascomycota</taxon>
        <taxon>Pezizomycotina</taxon>
        <taxon>Sordariomycetes</taxon>
        <taxon>Hypocreomycetidae</taxon>
        <taxon>Glomerellales</taxon>
        <taxon>Glomerellaceae</taxon>
        <taxon>Colletotrichum</taxon>
        <taxon>Colletotrichum orchidearum species complex</taxon>
    </lineage>
</organism>
<evidence type="ECO:0000313" key="2">
    <source>
        <dbReference type="EMBL" id="KAF6807338.1"/>
    </source>
</evidence>
<keyword evidence="3" id="KW-1185">Reference proteome</keyword>
<evidence type="ECO:0000256" key="1">
    <source>
        <dbReference type="SAM" id="SignalP"/>
    </source>
</evidence>
<dbReference type="AlphaFoldDB" id="A0A8H6J737"/>
<feature type="signal peptide" evidence="1">
    <location>
        <begin position="1"/>
        <end position="20"/>
    </location>
</feature>
<keyword evidence="1" id="KW-0732">Signal</keyword>
<feature type="chain" id="PRO_5034365786" evidence="1">
    <location>
        <begin position="21"/>
        <end position="134"/>
    </location>
</feature>
<comment type="caution">
    <text evidence="2">The sequence shown here is derived from an EMBL/GenBank/DDBJ whole genome shotgun (WGS) entry which is preliminary data.</text>
</comment>
<dbReference type="EMBL" id="WIGN01000139">
    <property type="protein sequence ID" value="KAF6807338.1"/>
    <property type="molecule type" value="Genomic_DNA"/>
</dbReference>
<reference evidence="2 3" key="1">
    <citation type="journal article" date="2020" name="Phytopathology">
        <title>Genome Sequence Resources of Colletotrichum truncatum, C. plurivorum, C. musicola, and C. sojae: Four Species Pathogenic to Soybean (Glycine max).</title>
        <authorList>
            <person name="Rogerio F."/>
            <person name="Boufleur T.R."/>
            <person name="Ciampi-Guillardi M."/>
            <person name="Sukno S.A."/>
            <person name="Thon M.R."/>
            <person name="Massola Junior N.S."/>
            <person name="Baroncelli R."/>
        </authorList>
    </citation>
    <scope>NUCLEOTIDE SEQUENCE [LARGE SCALE GENOMIC DNA]</scope>
    <source>
        <strain evidence="2 3">LFN0009</strain>
    </source>
</reference>
<gene>
    <name evidence="2" type="ORF">CSOJ01_08223</name>
</gene>
<evidence type="ECO:0000313" key="3">
    <source>
        <dbReference type="Proteomes" id="UP000652219"/>
    </source>
</evidence>
<dbReference type="Proteomes" id="UP000652219">
    <property type="component" value="Unassembled WGS sequence"/>
</dbReference>
<sequence length="134" mass="14075">MLSKTLSSIAVLSLATSSTAFTFHQSWGSSSSSSSKCTRGGPGDDLVDGHYFNLGTGCRTDGAGKDQSMLVTAGNGDYALVAVFFSSDDCNPETIIATVDETYEANGKVPGCWEGKYGSFEVWSVCENNALDCL</sequence>
<proteinExistence type="predicted"/>
<accession>A0A8H6J737</accession>
<protein>
    <submittedName>
        <fullName evidence="2">Uncharacterized protein</fullName>
    </submittedName>
</protein>